<protein>
    <submittedName>
        <fullName evidence="5">LacI family transcriptional regulator</fullName>
    </submittedName>
</protein>
<accession>A0A1E5HEV0</accession>
<dbReference type="Proteomes" id="UP000094469">
    <property type="component" value="Unassembled WGS sequence"/>
</dbReference>
<keyword evidence="3" id="KW-0804">Transcription</keyword>
<dbReference type="AlphaFoldDB" id="A0A1E5HEV0"/>
<dbReference type="Pfam" id="PF00532">
    <property type="entry name" value="Peripla_BP_1"/>
    <property type="match status" value="1"/>
</dbReference>
<dbReference type="SMART" id="SM00354">
    <property type="entry name" value="HTH_LACI"/>
    <property type="match status" value="1"/>
</dbReference>
<evidence type="ECO:0000259" key="4">
    <source>
        <dbReference type="SMART" id="SM00354"/>
    </source>
</evidence>
<dbReference type="InterPro" id="IPR028082">
    <property type="entry name" value="Peripla_BP_I"/>
</dbReference>
<dbReference type="GO" id="GO:0000976">
    <property type="term" value="F:transcription cis-regulatory region binding"/>
    <property type="evidence" value="ECO:0007669"/>
    <property type="project" value="TreeGrafter"/>
</dbReference>
<dbReference type="EMBL" id="MIKC01000004">
    <property type="protein sequence ID" value="OEG23478.1"/>
    <property type="molecule type" value="Genomic_DNA"/>
</dbReference>
<proteinExistence type="predicted"/>
<dbReference type="RefSeq" id="WP_069639213.1">
    <property type="nucleotide sequence ID" value="NZ_JAFBEZ010000001.1"/>
</dbReference>
<sequence>MANIRDIAKLSGYSVATVSRVLNEHPYVSEEKRAKILKIMHELDYIPNSKARDLSSGKSKHIAVMIPYANHPYSEKIVSGILNAAFRDGYKVTLLPTNYDLEVEKRYLDDLAAKAWDGMIITSKKSSFEQIASYLKHAPIVCCEDTADFPIACVSIKREESYIDLFTNLKKQGYRTIGLTVGRTEKESASTGLILRSYKEVIGSLKETMLVRNCRSFEDGIQAGIHFAKLKDLEVIVTNGDDVAAGILQQLSQEKVIVIGEENLLSSQLLNFSTIDHHIDKCGEAAFQLLLEGKIRTVSIPYTFIKRHKKSPRQN</sequence>
<gene>
    <name evidence="5" type="ORF">BCR24_11985</name>
</gene>
<dbReference type="CDD" id="cd06286">
    <property type="entry name" value="PBP1_CcpB-like"/>
    <property type="match status" value="1"/>
</dbReference>
<dbReference type="Gene3D" id="3.40.50.2300">
    <property type="match status" value="2"/>
</dbReference>
<dbReference type="InterPro" id="IPR001761">
    <property type="entry name" value="Peripla_BP/Lac1_sug-bd_dom"/>
</dbReference>
<dbReference type="PANTHER" id="PTHR30146:SF105">
    <property type="entry name" value="CATABOLITE CONTROL PROTEIN B"/>
    <property type="match status" value="1"/>
</dbReference>
<organism evidence="5 6">
    <name type="scientific">Enterococcus ureilyticus</name>
    <dbReference type="NCBI Taxonomy" id="1131292"/>
    <lineage>
        <taxon>Bacteria</taxon>
        <taxon>Bacillati</taxon>
        <taxon>Bacillota</taxon>
        <taxon>Bacilli</taxon>
        <taxon>Lactobacillales</taxon>
        <taxon>Enterococcaceae</taxon>
        <taxon>Enterococcus</taxon>
    </lineage>
</organism>
<keyword evidence="1" id="KW-0805">Transcription regulation</keyword>
<dbReference type="Gene3D" id="1.10.260.40">
    <property type="entry name" value="lambda repressor-like DNA-binding domains"/>
    <property type="match status" value="1"/>
</dbReference>
<dbReference type="OrthoDB" id="9798934at2"/>
<dbReference type="STRING" id="1131292.BCR24_11985"/>
<name>A0A1E5HEV0_9ENTE</name>
<dbReference type="InterPro" id="IPR000843">
    <property type="entry name" value="HTH_LacI"/>
</dbReference>
<dbReference type="SUPFAM" id="SSF47413">
    <property type="entry name" value="lambda repressor-like DNA-binding domains"/>
    <property type="match status" value="1"/>
</dbReference>
<reference evidence="6" key="1">
    <citation type="submission" date="2016-09" db="EMBL/GenBank/DDBJ databases">
        <authorList>
            <person name="Gulvik C.A."/>
        </authorList>
    </citation>
    <scope>NUCLEOTIDE SEQUENCE [LARGE SCALE GENOMIC DNA]</scope>
    <source>
        <strain evidence="6">LMG 26676</strain>
    </source>
</reference>
<evidence type="ECO:0000313" key="5">
    <source>
        <dbReference type="EMBL" id="OEG23478.1"/>
    </source>
</evidence>
<dbReference type="SUPFAM" id="SSF53822">
    <property type="entry name" value="Periplasmic binding protein-like I"/>
    <property type="match status" value="1"/>
</dbReference>
<dbReference type="InterPro" id="IPR010982">
    <property type="entry name" value="Lambda_DNA-bd_dom_sf"/>
</dbReference>
<dbReference type="GO" id="GO:0003700">
    <property type="term" value="F:DNA-binding transcription factor activity"/>
    <property type="evidence" value="ECO:0007669"/>
    <property type="project" value="TreeGrafter"/>
</dbReference>
<evidence type="ECO:0000313" key="6">
    <source>
        <dbReference type="Proteomes" id="UP000094469"/>
    </source>
</evidence>
<keyword evidence="6" id="KW-1185">Reference proteome</keyword>
<evidence type="ECO:0000256" key="3">
    <source>
        <dbReference type="ARBA" id="ARBA00023163"/>
    </source>
</evidence>
<evidence type="ECO:0000256" key="1">
    <source>
        <dbReference type="ARBA" id="ARBA00023015"/>
    </source>
</evidence>
<dbReference type="PANTHER" id="PTHR30146">
    <property type="entry name" value="LACI-RELATED TRANSCRIPTIONAL REPRESSOR"/>
    <property type="match status" value="1"/>
</dbReference>
<feature type="domain" description="HTH lacI-type" evidence="4">
    <location>
        <begin position="1"/>
        <end position="71"/>
    </location>
</feature>
<dbReference type="Pfam" id="PF00356">
    <property type="entry name" value="LacI"/>
    <property type="match status" value="1"/>
</dbReference>
<comment type="caution">
    <text evidence="5">The sequence shown here is derived from an EMBL/GenBank/DDBJ whole genome shotgun (WGS) entry which is preliminary data.</text>
</comment>
<evidence type="ECO:0000256" key="2">
    <source>
        <dbReference type="ARBA" id="ARBA00023125"/>
    </source>
</evidence>
<keyword evidence="2" id="KW-0238">DNA-binding</keyword>
<dbReference type="CDD" id="cd01392">
    <property type="entry name" value="HTH_LacI"/>
    <property type="match status" value="1"/>
</dbReference>